<dbReference type="Proteomes" id="UP001408356">
    <property type="component" value="Unassembled WGS sequence"/>
</dbReference>
<evidence type="ECO:0000313" key="3">
    <source>
        <dbReference type="Proteomes" id="UP001408356"/>
    </source>
</evidence>
<dbReference type="EMBL" id="JARVKF010000235">
    <property type="protein sequence ID" value="KAK9420492.1"/>
    <property type="molecule type" value="Genomic_DNA"/>
</dbReference>
<evidence type="ECO:0000259" key="1">
    <source>
        <dbReference type="Pfam" id="PF20150"/>
    </source>
</evidence>
<evidence type="ECO:0000313" key="2">
    <source>
        <dbReference type="EMBL" id="KAK9420492.1"/>
    </source>
</evidence>
<dbReference type="InterPro" id="IPR045518">
    <property type="entry name" value="2EXR"/>
</dbReference>
<dbReference type="Pfam" id="PF20150">
    <property type="entry name" value="2EXR"/>
    <property type="match status" value="1"/>
</dbReference>
<sequence length="366" mass="41242">MDDRVSSLYRRYSLRHRRRKPFLLNLSAPTPSTLPSQPPAPPRWPARALTFPQFAVLPAEVRQLVWEFYLVASPRIHVVHETGPPPPSKIPGRDEVLPYTVTTLDAATHTRTPNLRSADVNYECWEVARRLGLYGDGPYSGLLGRSAAVWLSRDLQKSASGLRRGPDPRGRTTTAIAARAAAARAAKEPFRPVHVDWANDLLFICSPSNEQAFRNLAETSWASRVEQLAVLVPRRCESNIPFGPSYLLSRILKPMLSLKEIYVVMIPIARPAPEPTGPGNSWGRNRFGFVNYADYITEIGITTKEMSKERHMTYQRTALSLFQALDKYLAMPGVKLSKVVDVDCSLFTESEYMRRSRWLGIKRAKA</sequence>
<gene>
    <name evidence="2" type="ORF">SUNI508_06488</name>
</gene>
<proteinExistence type="predicted"/>
<organism evidence="2 3">
    <name type="scientific">Seiridium unicorne</name>
    <dbReference type="NCBI Taxonomy" id="138068"/>
    <lineage>
        <taxon>Eukaryota</taxon>
        <taxon>Fungi</taxon>
        <taxon>Dikarya</taxon>
        <taxon>Ascomycota</taxon>
        <taxon>Pezizomycotina</taxon>
        <taxon>Sordariomycetes</taxon>
        <taxon>Xylariomycetidae</taxon>
        <taxon>Amphisphaeriales</taxon>
        <taxon>Sporocadaceae</taxon>
        <taxon>Seiridium</taxon>
    </lineage>
</organism>
<protein>
    <recommendedName>
        <fullName evidence="1">2EXR domain-containing protein</fullName>
    </recommendedName>
</protein>
<accession>A0ABR2V0X5</accession>
<comment type="caution">
    <text evidence="2">The sequence shown here is derived from an EMBL/GenBank/DDBJ whole genome shotgun (WGS) entry which is preliminary data.</text>
</comment>
<keyword evidence="3" id="KW-1185">Reference proteome</keyword>
<name>A0ABR2V0X5_9PEZI</name>
<feature type="domain" description="2EXR" evidence="1">
    <location>
        <begin position="51"/>
        <end position="129"/>
    </location>
</feature>
<reference evidence="2 3" key="1">
    <citation type="journal article" date="2024" name="J. Plant Pathol.">
        <title>Sequence and assembly of the genome of Seiridium unicorne, isolate CBS 538.82, causal agent of cypress canker disease.</title>
        <authorList>
            <person name="Scali E."/>
            <person name="Rocca G.D."/>
            <person name="Danti R."/>
            <person name="Garbelotto M."/>
            <person name="Barberini S."/>
            <person name="Baroncelli R."/>
            <person name="Emiliani G."/>
        </authorList>
    </citation>
    <scope>NUCLEOTIDE SEQUENCE [LARGE SCALE GENOMIC DNA]</scope>
    <source>
        <strain evidence="2 3">BM-138-508</strain>
    </source>
</reference>